<feature type="chain" id="PRO_5013323398" evidence="1">
    <location>
        <begin position="22"/>
        <end position="124"/>
    </location>
</feature>
<dbReference type="OrthoDB" id="5294625at2"/>
<feature type="signal peptide" evidence="1">
    <location>
        <begin position="1"/>
        <end position="21"/>
    </location>
</feature>
<dbReference type="EMBL" id="CP020946">
    <property type="protein sequence ID" value="ASD62552.1"/>
    <property type="molecule type" value="Genomic_DNA"/>
</dbReference>
<evidence type="ECO:0000313" key="2">
    <source>
        <dbReference type="EMBL" id="ASD62552.1"/>
    </source>
</evidence>
<protein>
    <submittedName>
        <fullName evidence="2">Uncharacterized protein</fullName>
    </submittedName>
</protein>
<dbReference type="Proteomes" id="UP000197003">
    <property type="component" value="Chromosome"/>
</dbReference>
<evidence type="ECO:0000256" key="1">
    <source>
        <dbReference type="SAM" id="SignalP"/>
    </source>
</evidence>
<keyword evidence="1" id="KW-0732">Signal</keyword>
<gene>
    <name evidence="2" type="ORF">B9G79_02690</name>
</gene>
<name>A0A1Z3N503_BDEBC</name>
<dbReference type="AlphaFoldDB" id="A0A1Z3N503"/>
<organism evidence="2 3">
    <name type="scientific">Bdellovibrio bacteriovorus</name>
    <dbReference type="NCBI Taxonomy" id="959"/>
    <lineage>
        <taxon>Bacteria</taxon>
        <taxon>Pseudomonadati</taxon>
        <taxon>Bdellovibrionota</taxon>
        <taxon>Bdellovibrionia</taxon>
        <taxon>Bdellovibrionales</taxon>
        <taxon>Pseudobdellovibrionaceae</taxon>
        <taxon>Bdellovibrio</taxon>
    </lineage>
</organism>
<proteinExistence type="predicted"/>
<accession>A0A1Z3N503</accession>
<evidence type="ECO:0000313" key="3">
    <source>
        <dbReference type="Proteomes" id="UP000197003"/>
    </source>
</evidence>
<sequence length="124" mass="14351">MKALLGSLLALVMLSAPAAQAWTEVANEMIFADQPTFQQVFLRKSKAEYQEVMVQIMNPNGARIQRAEIITEQGWSKPVWRLEGDYRFGMQRTDVFQKAKVNIFRTYLTTLRPGEPVRLRVMMR</sequence>
<reference evidence="2 3" key="1">
    <citation type="submission" date="2017-04" db="EMBL/GenBank/DDBJ databases">
        <title>Whole genome sequence of Bdellovibrio bacteriovorus strain SSB218315.</title>
        <authorList>
            <person name="Oyedara O."/>
            <person name="Rodriguez-Perez M.A."/>
        </authorList>
    </citation>
    <scope>NUCLEOTIDE SEQUENCE [LARGE SCALE GENOMIC DNA]</scope>
    <source>
        <strain evidence="2 3">SSB218315</strain>
    </source>
</reference>
<dbReference type="RefSeq" id="WP_088564184.1">
    <property type="nucleotide sequence ID" value="NZ_CP020946.1"/>
</dbReference>